<keyword evidence="1" id="KW-0812">Transmembrane</keyword>
<gene>
    <name evidence="3" type="ORF">A2Y67_03390</name>
</gene>
<dbReference type="AlphaFoldDB" id="A0A1G1XSR3"/>
<protein>
    <recommendedName>
        <fullName evidence="2">DUF4340 domain-containing protein</fullName>
    </recommendedName>
</protein>
<evidence type="ECO:0000313" key="4">
    <source>
        <dbReference type="Proteomes" id="UP000176260"/>
    </source>
</evidence>
<sequence length="184" mass="20636">MTSKTKKFITLIIILIILVAVFIFWQNPLNHKTNNGNTEEISTANLDNAQKIEISKGDKTTILQKENDKWLVSSENNAEANLDYINKLIDALKEVKQGTIISQNKDKLATFELAEGQYTKVKLSDSSNNILLELLVGKMGPAYTQSYVKKLNSDNVLLINQNLLLSITPNSWIKPPETNTNSTK</sequence>
<evidence type="ECO:0000259" key="2">
    <source>
        <dbReference type="Pfam" id="PF14238"/>
    </source>
</evidence>
<comment type="caution">
    <text evidence="3">The sequence shown here is derived from an EMBL/GenBank/DDBJ whole genome shotgun (WGS) entry which is preliminary data.</text>
</comment>
<feature type="transmembrane region" description="Helical" evidence="1">
    <location>
        <begin position="7"/>
        <end position="25"/>
    </location>
</feature>
<evidence type="ECO:0000256" key="1">
    <source>
        <dbReference type="SAM" id="Phobius"/>
    </source>
</evidence>
<keyword evidence="1" id="KW-1133">Transmembrane helix</keyword>
<dbReference type="Proteomes" id="UP000176260">
    <property type="component" value="Unassembled WGS sequence"/>
</dbReference>
<keyword evidence="1" id="KW-0472">Membrane</keyword>
<accession>A0A1G1XSR3</accession>
<evidence type="ECO:0000313" key="3">
    <source>
        <dbReference type="EMBL" id="OGY43004.1"/>
    </source>
</evidence>
<name>A0A1G1XSR3_9BACT</name>
<feature type="domain" description="DUF4340" evidence="2">
    <location>
        <begin position="70"/>
        <end position="174"/>
    </location>
</feature>
<reference evidence="3 4" key="1">
    <citation type="journal article" date="2016" name="Nat. Commun.">
        <title>Thousands of microbial genomes shed light on interconnected biogeochemical processes in an aquifer system.</title>
        <authorList>
            <person name="Anantharaman K."/>
            <person name="Brown C.T."/>
            <person name="Hug L.A."/>
            <person name="Sharon I."/>
            <person name="Castelle C.J."/>
            <person name="Probst A.J."/>
            <person name="Thomas B.C."/>
            <person name="Singh A."/>
            <person name="Wilkins M.J."/>
            <person name="Karaoz U."/>
            <person name="Brodie E.L."/>
            <person name="Williams K.H."/>
            <person name="Hubbard S.S."/>
            <person name="Banfield J.F."/>
        </authorList>
    </citation>
    <scope>NUCLEOTIDE SEQUENCE [LARGE SCALE GENOMIC DNA]</scope>
</reference>
<dbReference type="InterPro" id="IPR025641">
    <property type="entry name" value="DUF4340"/>
</dbReference>
<dbReference type="EMBL" id="MHIA01000002">
    <property type="protein sequence ID" value="OGY43004.1"/>
    <property type="molecule type" value="Genomic_DNA"/>
</dbReference>
<organism evidence="3 4">
    <name type="scientific">Candidatus Buchananbacteria bacterium RBG_13_39_9</name>
    <dbReference type="NCBI Taxonomy" id="1797531"/>
    <lineage>
        <taxon>Bacteria</taxon>
        <taxon>Candidatus Buchananiibacteriota</taxon>
    </lineage>
</organism>
<dbReference type="Pfam" id="PF14238">
    <property type="entry name" value="DUF4340"/>
    <property type="match status" value="1"/>
</dbReference>
<proteinExistence type="predicted"/>